<evidence type="ECO:0000256" key="2">
    <source>
        <dbReference type="ARBA" id="ARBA00022801"/>
    </source>
</evidence>
<dbReference type="InterPro" id="IPR050309">
    <property type="entry name" value="Type-B_Carboxylest/Lipase"/>
</dbReference>
<gene>
    <name evidence="5" type="ORF">VE01_03294</name>
</gene>
<proteinExistence type="inferred from homology"/>
<feature type="signal peptide" evidence="3">
    <location>
        <begin position="1"/>
        <end position="19"/>
    </location>
</feature>
<evidence type="ECO:0000256" key="3">
    <source>
        <dbReference type="RuleBase" id="RU361235"/>
    </source>
</evidence>
<dbReference type="EC" id="3.1.1.-" evidence="3"/>
<dbReference type="Proteomes" id="UP000091956">
    <property type="component" value="Unassembled WGS sequence"/>
</dbReference>
<dbReference type="GeneID" id="28836680"/>
<reference evidence="5 6" key="1">
    <citation type="submission" date="2016-03" db="EMBL/GenBank/DDBJ databases">
        <title>Comparative genomics of Pseudogymnoascus destructans, the fungus causing white-nose syndrome of bats.</title>
        <authorList>
            <person name="Palmer J.M."/>
            <person name="Drees K.P."/>
            <person name="Foster J.T."/>
            <person name="Lindner D.L."/>
        </authorList>
    </citation>
    <scope>NUCLEOTIDE SEQUENCE [LARGE SCALE GENOMIC DNA]</scope>
    <source>
        <strain evidence="5 6">UAMH 10579</strain>
    </source>
</reference>
<dbReference type="AlphaFoldDB" id="A0A1B8GSQ5"/>
<dbReference type="InterPro" id="IPR029058">
    <property type="entry name" value="AB_hydrolase_fold"/>
</dbReference>
<dbReference type="PROSITE" id="PS00941">
    <property type="entry name" value="CARBOXYLESTERASE_B_2"/>
    <property type="match status" value="1"/>
</dbReference>
<dbReference type="InterPro" id="IPR019819">
    <property type="entry name" value="Carboxylesterase_B_CS"/>
</dbReference>
<reference evidence="6" key="2">
    <citation type="journal article" date="2018" name="Nat. Commun.">
        <title>Extreme sensitivity to ultraviolet light in the fungal pathogen causing white-nose syndrome of bats.</title>
        <authorList>
            <person name="Palmer J.M."/>
            <person name="Drees K.P."/>
            <person name="Foster J.T."/>
            <person name="Lindner D.L."/>
        </authorList>
    </citation>
    <scope>NUCLEOTIDE SEQUENCE [LARGE SCALE GENOMIC DNA]</scope>
    <source>
        <strain evidence="6">UAMH 10579</strain>
    </source>
</reference>
<comment type="similarity">
    <text evidence="1 3">Belongs to the type-B carboxylesterase/lipase family.</text>
</comment>
<dbReference type="InterPro" id="IPR002018">
    <property type="entry name" value="CarbesteraseB"/>
</dbReference>
<sequence>MMLAAILYILPLFTVSVLALPAEPDVNVVDLGYSSYQGTSLENGVSRWLGIRYAAPPVGDLRFRAPTDPLKTTTLQRADAFGNVCISTTAPPNTAGYSEDCLFLDVYAPTNAKQGKPLPVFIYIQGGGFNSNSNPNYSGVGLVKASDNNIIVITFNYRVGPYGFLASDEIRKGGDFNIGLKDQRKVFEWVQRHISEFGGDPKHVTLGGCSAGAASIDLHLTAYGGRDDNLFHATAAESPSFGVQFTVKESQYQYDALVERAGCKSASDTLACLRELSERDLQSVNFNIPTPGGMDDLPLFMYSNVVDGDITTDFTYNLFGQGKFIKVPVIFGDDTNGGTIFAPMSADTATAMNYFLRTQFPLLTKEHLARIDELYPEGNKYPNAGRYWQSTSDAYGHMRYMCPAMYLSAVYANKSIPSWNYRYNVEDPVSKANGLGVSHTIEVSAIFGPEYSRGAAPASYYSINKNAVPLMQGYWTSFIRTYDPNVFRMEGSPRWEQWGGEKGMNRIRLETNTTEMEVVNIHLQARCDFFSEIGPLIHQ</sequence>
<dbReference type="Pfam" id="PF00135">
    <property type="entry name" value="COesterase"/>
    <property type="match status" value="1"/>
</dbReference>
<name>A0A1B8GSQ5_9PEZI</name>
<evidence type="ECO:0000259" key="4">
    <source>
        <dbReference type="Pfam" id="PF00135"/>
    </source>
</evidence>
<organism evidence="5 6">
    <name type="scientific">Pseudogymnoascus verrucosus</name>
    <dbReference type="NCBI Taxonomy" id="342668"/>
    <lineage>
        <taxon>Eukaryota</taxon>
        <taxon>Fungi</taxon>
        <taxon>Dikarya</taxon>
        <taxon>Ascomycota</taxon>
        <taxon>Pezizomycotina</taxon>
        <taxon>Leotiomycetes</taxon>
        <taxon>Thelebolales</taxon>
        <taxon>Thelebolaceae</taxon>
        <taxon>Pseudogymnoascus</taxon>
    </lineage>
</organism>
<dbReference type="SUPFAM" id="SSF53474">
    <property type="entry name" value="alpha/beta-Hydrolases"/>
    <property type="match status" value="1"/>
</dbReference>
<dbReference type="InterPro" id="IPR019826">
    <property type="entry name" value="Carboxylesterase_B_AS"/>
</dbReference>
<evidence type="ECO:0000313" key="6">
    <source>
        <dbReference type="Proteomes" id="UP000091956"/>
    </source>
</evidence>
<dbReference type="RefSeq" id="XP_018132602.2">
    <property type="nucleotide sequence ID" value="XM_018272790.2"/>
</dbReference>
<dbReference type="Gene3D" id="3.40.50.1820">
    <property type="entry name" value="alpha/beta hydrolase"/>
    <property type="match status" value="1"/>
</dbReference>
<keyword evidence="6" id="KW-1185">Reference proteome</keyword>
<evidence type="ECO:0000313" key="5">
    <source>
        <dbReference type="EMBL" id="OBT98869.2"/>
    </source>
</evidence>
<keyword evidence="3" id="KW-0732">Signal</keyword>
<dbReference type="STRING" id="342668.A0A1B8GSQ5"/>
<dbReference type="PROSITE" id="PS00122">
    <property type="entry name" value="CARBOXYLESTERASE_B_1"/>
    <property type="match status" value="1"/>
</dbReference>
<dbReference type="FunFam" id="3.40.50.1820:FF:000316">
    <property type="entry name" value="Carboxylic ester hydrolase"/>
    <property type="match status" value="1"/>
</dbReference>
<keyword evidence="2 3" id="KW-0378">Hydrolase</keyword>
<feature type="domain" description="Carboxylesterase type B" evidence="4">
    <location>
        <begin position="36"/>
        <end position="520"/>
    </location>
</feature>
<dbReference type="ESTHER" id="9pezi-a0a094dxh3">
    <property type="family name" value="Fungal_carboxylesterase_lipase"/>
</dbReference>
<dbReference type="PANTHER" id="PTHR11559">
    <property type="entry name" value="CARBOXYLESTERASE"/>
    <property type="match status" value="1"/>
</dbReference>
<evidence type="ECO:0000256" key="1">
    <source>
        <dbReference type="ARBA" id="ARBA00005964"/>
    </source>
</evidence>
<feature type="chain" id="PRO_5015020930" description="Carboxylic ester hydrolase" evidence="3">
    <location>
        <begin position="20"/>
        <end position="539"/>
    </location>
</feature>
<dbReference type="GO" id="GO:0016787">
    <property type="term" value="F:hydrolase activity"/>
    <property type="evidence" value="ECO:0007669"/>
    <property type="project" value="UniProtKB-KW"/>
</dbReference>
<protein>
    <recommendedName>
        <fullName evidence="3">Carboxylic ester hydrolase</fullName>
        <ecNumber evidence="3">3.1.1.-</ecNumber>
    </recommendedName>
</protein>
<dbReference type="EMBL" id="KV460215">
    <property type="protein sequence ID" value="OBT98869.2"/>
    <property type="molecule type" value="Genomic_DNA"/>
</dbReference>
<accession>A0A1B8GSQ5</accession>